<dbReference type="AlphaFoldDB" id="A0A381XDP3"/>
<name>A0A381XDP3_9ZZZZ</name>
<feature type="non-terminal residue" evidence="2">
    <location>
        <position position="137"/>
    </location>
</feature>
<dbReference type="Gene3D" id="3.20.20.100">
    <property type="entry name" value="NADP-dependent oxidoreductase domain"/>
    <property type="match status" value="1"/>
</dbReference>
<evidence type="ECO:0000313" key="2">
    <source>
        <dbReference type="EMBL" id="SVA62601.1"/>
    </source>
</evidence>
<reference evidence="2" key="1">
    <citation type="submission" date="2018-05" db="EMBL/GenBank/DDBJ databases">
        <authorList>
            <person name="Lanie J.A."/>
            <person name="Ng W.-L."/>
            <person name="Kazmierczak K.M."/>
            <person name="Andrzejewski T.M."/>
            <person name="Davidsen T.M."/>
            <person name="Wayne K.J."/>
            <person name="Tettelin H."/>
            <person name="Glass J.I."/>
            <person name="Rusch D."/>
            <person name="Podicherti R."/>
            <person name="Tsui H.-C.T."/>
            <person name="Winkler M.E."/>
        </authorList>
    </citation>
    <scope>NUCLEOTIDE SEQUENCE</scope>
</reference>
<dbReference type="PROSITE" id="PS51318">
    <property type="entry name" value="TAT"/>
    <property type="match status" value="1"/>
</dbReference>
<organism evidence="2">
    <name type="scientific">marine metagenome</name>
    <dbReference type="NCBI Taxonomy" id="408172"/>
    <lineage>
        <taxon>unclassified sequences</taxon>
        <taxon>metagenomes</taxon>
        <taxon>ecological metagenomes</taxon>
    </lineage>
</organism>
<dbReference type="InterPro" id="IPR023210">
    <property type="entry name" value="NADP_OxRdtase_dom"/>
</dbReference>
<dbReference type="InterPro" id="IPR036812">
    <property type="entry name" value="NAD(P)_OxRdtase_dom_sf"/>
</dbReference>
<proteinExistence type="predicted"/>
<dbReference type="Pfam" id="PF00248">
    <property type="entry name" value="Aldo_ket_red"/>
    <property type="match status" value="1"/>
</dbReference>
<feature type="domain" description="NADP-dependent oxidoreductase" evidence="1">
    <location>
        <begin position="56"/>
        <end position="127"/>
    </location>
</feature>
<protein>
    <recommendedName>
        <fullName evidence="1">NADP-dependent oxidoreductase domain-containing protein</fullName>
    </recommendedName>
</protein>
<evidence type="ECO:0000259" key="1">
    <source>
        <dbReference type="Pfam" id="PF00248"/>
    </source>
</evidence>
<gene>
    <name evidence="2" type="ORF">METZ01_LOCUS115455</name>
</gene>
<dbReference type="EMBL" id="UINC01014726">
    <property type="protein sequence ID" value="SVA62601.1"/>
    <property type="molecule type" value="Genomic_DNA"/>
</dbReference>
<accession>A0A381XDP3</accession>
<dbReference type="SUPFAM" id="SSF51430">
    <property type="entry name" value="NAD(P)-linked oxidoreductase"/>
    <property type="match status" value="1"/>
</dbReference>
<dbReference type="InterPro" id="IPR006311">
    <property type="entry name" value="TAT_signal"/>
</dbReference>
<sequence>MNRKPTFSRREMLKMGMAVGAGLTLKDLPVFAQMSQSASLIQRPIPSSSERLPIVGIGTARRFNVGASMAERSPLKEVLQRLPELGGKLVDTAPSYGSAEPVVGDLVSELGNRDRLFMATKVRKRDRDAGLAELNQS</sequence>